<reference evidence="7" key="2">
    <citation type="submission" date="2017-09" db="EMBL/GenBank/DDBJ databases">
        <title>FDA dAtabase for Regulatory Grade micrObial Sequences (FDA-ARGOS): Supporting development and validation of Infectious Disease Dx tests.</title>
        <authorList>
            <person name="Minogue T."/>
            <person name="Wolcott M."/>
            <person name="Wasieloski L."/>
            <person name="Aguilar W."/>
            <person name="Moore D."/>
            <person name="Tallon L."/>
            <person name="Sadzewicz L."/>
            <person name="Ott S."/>
            <person name="Zhao X."/>
            <person name="Nagaraj S."/>
            <person name="Vavikolanu K."/>
            <person name="Aluvathingal J."/>
            <person name="Nadendla S."/>
            <person name="Sichtig H."/>
        </authorList>
    </citation>
    <scope>NUCLEOTIDE SEQUENCE [LARGE SCALE GENOMIC DNA]</scope>
    <source>
        <strain evidence="7">FDAARGOS_387</strain>
    </source>
</reference>
<dbReference type="CDD" id="cd20002">
    <property type="entry name" value="PBP1_LsrB_Quorum_Sensing-like"/>
    <property type="match status" value="1"/>
</dbReference>
<evidence type="ECO:0000313" key="5">
    <source>
        <dbReference type="EMBL" id="PHI32784.1"/>
    </source>
</evidence>
<gene>
    <name evidence="6" type="primary">lsrB</name>
    <name evidence="5" type="ORF">CRN84_20950</name>
    <name evidence="6" type="ORF">NCTC12282_05739</name>
</gene>
<dbReference type="InterPro" id="IPR025997">
    <property type="entry name" value="SBP_2_dom"/>
</dbReference>
<dbReference type="Proteomes" id="UP000224974">
    <property type="component" value="Unassembled WGS sequence"/>
</dbReference>
<dbReference type="Gene3D" id="3.40.50.2300">
    <property type="match status" value="2"/>
</dbReference>
<comment type="subcellular location">
    <subcellularLocation>
        <location evidence="1">Periplasm</location>
    </subcellularLocation>
</comment>
<sequence length="327" mass="35461">MSKMNLKKLLSVSLLGIMVYSTGAMAKEVEVVNISKIAGMPWFNRMGDGVTDAGKDLGIKAYQVGPSSTDAPQQVKIIEDLIAKNVSAITIVPNDADVLEPVFKKARSAGIVVLTNESPGQPSANWDVEIIDNAKFAADNVEEMAKAMGGKGGYVIYVGGLTVPQHNLWADLFVKYQKEHYPEMFEVTSRMPVAENIDDARRTTLDLMKAYPEMKGVIAFGSQGPIGAGRAVKEKRARDKVFVFGMMIPSQAASLVKSGDIAMGVTYDPASAGYALTAVANKIIKGEEITKDLEIPNLGKADVDMEKRVIKFHKVLRVTKDNVDSLY</sequence>
<evidence type="ECO:0000256" key="1">
    <source>
        <dbReference type="ARBA" id="ARBA00004418"/>
    </source>
</evidence>
<keyword evidence="7" id="KW-1185">Reference proteome</keyword>
<proteinExistence type="inferred from homology"/>
<protein>
    <submittedName>
        <fullName evidence="5">Autoinducer 2 ABC transporter substrate-binding protein</fullName>
    </submittedName>
    <submittedName>
        <fullName evidence="6">Autoinducer 2-binding protein lsrB</fullName>
    </submittedName>
</protein>
<feature type="domain" description="Periplasmic binding protein" evidence="4">
    <location>
        <begin position="34"/>
        <end position="288"/>
    </location>
</feature>
<keyword evidence="3" id="KW-0732">Signal</keyword>
<comment type="similarity">
    <text evidence="2">Belongs to the bacterial solute-binding protein 2 family.</text>
</comment>
<dbReference type="InterPro" id="IPR050555">
    <property type="entry name" value="Bact_Solute-Bind_Prot2"/>
</dbReference>
<evidence type="ECO:0000259" key="4">
    <source>
        <dbReference type="Pfam" id="PF13407"/>
    </source>
</evidence>
<dbReference type="STRING" id="1111728.GCA_000427805_02267"/>
<evidence type="ECO:0000256" key="2">
    <source>
        <dbReference type="ARBA" id="ARBA00007639"/>
    </source>
</evidence>
<dbReference type="Pfam" id="PF13407">
    <property type="entry name" value="Peripla_BP_4"/>
    <property type="match status" value="1"/>
</dbReference>
<reference evidence="5" key="1">
    <citation type="submission" date="2017-09" db="EMBL/GenBank/DDBJ databases">
        <title>FDA dAtabase for Regulatory Grade micrObial Sequences (FDA-ARGOS): Supporting development and validation of Infectious Disease Dx tests.</title>
        <authorList>
            <person name="Minogue T."/>
            <person name="Wolcott M."/>
            <person name="Wasieloski L."/>
            <person name="Aguilar W."/>
            <person name="Moore D."/>
            <person name="Tallon L.J."/>
            <person name="Sadzewicz L."/>
            <person name="Ott S."/>
            <person name="Zhao X."/>
            <person name="Nagaraj S."/>
            <person name="Vavikolanu K."/>
            <person name="Aluvathingal J."/>
            <person name="Nadendla S."/>
            <person name="Sichtig H."/>
        </authorList>
    </citation>
    <scope>NUCLEOTIDE SEQUENCE</scope>
    <source>
        <strain evidence="5">FDAARGOS_387</strain>
    </source>
</reference>
<dbReference type="GO" id="GO:0055085">
    <property type="term" value="P:transmembrane transport"/>
    <property type="evidence" value="ECO:0007669"/>
    <property type="project" value="UniProtKB-ARBA"/>
</dbReference>
<dbReference type="EMBL" id="CAADJA010000002">
    <property type="protein sequence ID" value="VFS52250.1"/>
    <property type="molecule type" value="Genomic_DNA"/>
</dbReference>
<dbReference type="OrthoDB" id="9781890at2"/>
<evidence type="ECO:0000313" key="6">
    <source>
        <dbReference type="EMBL" id="VFS52250.1"/>
    </source>
</evidence>
<feature type="chain" id="PRO_5033301216" evidence="3">
    <location>
        <begin position="27"/>
        <end position="327"/>
    </location>
</feature>
<dbReference type="Proteomes" id="UP000373449">
    <property type="component" value="Unassembled WGS sequence"/>
</dbReference>
<dbReference type="InterPro" id="IPR028082">
    <property type="entry name" value="Peripla_BP_I"/>
</dbReference>
<evidence type="ECO:0000256" key="3">
    <source>
        <dbReference type="SAM" id="SignalP"/>
    </source>
</evidence>
<dbReference type="GO" id="GO:0030288">
    <property type="term" value="C:outer membrane-bounded periplasmic space"/>
    <property type="evidence" value="ECO:0007669"/>
    <property type="project" value="TreeGrafter"/>
</dbReference>
<dbReference type="AlphaFoldDB" id="A0A2C6DVB6"/>
<evidence type="ECO:0000313" key="8">
    <source>
        <dbReference type="Proteomes" id="UP000373449"/>
    </source>
</evidence>
<dbReference type="SUPFAM" id="SSF53822">
    <property type="entry name" value="Periplasmic binding protein-like I"/>
    <property type="match status" value="1"/>
</dbReference>
<dbReference type="RefSeq" id="WP_029094979.1">
    <property type="nucleotide sequence ID" value="NZ_BRLG01000005.1"/>
</dbReference>
<feature type="signal peptide" evidence="3">
    <location>
        <begin position="1"/>
        <end position="26"/>
    </location>
</feature>
<dbReference type="GO" id="GO:0030246">
    <property type="term" value="F:carbohydrate binding"/>
    <property type="evidence" value="ECO:0007669"/>
    <property type="project" value="TreeGrafter"/>
</dbReference>
<accession>A0A2C6DVB6</accession>
<reference evidence="6 8" key="3">
    <citation type="submission" date="2019-03" db="EMBL/GenBank/DDBJ databases">
        <authorList>
            <consortium name="Pathogen Informatics"/>
        </authorList>
    </citation>
    <scope>NUCLEOTIDE SEQUENCE [LARGE SCALE GENOMIC DNA]</scope>
    <source>
        <strain evidence="6 8">NCTC12282</strain>
    </source>
</reference>
<name>A0A2C6DVB6_9GAMM</name>
<dbReference type="EMBL" id="PDDX01000001">
    <property type="protein sequence ID" value="PHI32784.1"/>
    <property type="molecule type" value="Genomic_DNA"/>
</dbReference>
<organism evidence="5 7">
    <name type="scientific">Budvicia aquatica</name>
    <dbReference type="NCBI Taxonomy" id="82979"/>
    <lineage>
        <taxon>Bacteria</taxon>
        <taxon>Pseudomonadati</taxon>
        <taxon>Pseudomonadota</taxon>
        <taxon>Gammaproteobacteria</taxon>
        <taxon>Enterobacterales</taxon>
        <taxon>Budviciaceae</taxon>
        <taxon>Budvicia</taxon>
    </lineage>
</organism>
<dbReference type="PANTHER" id="PTHR30036:SF7">
    <property type="entry name" value="ABC TRANSPORTER PERIPLASMIC-BINDING PROTEIN YPHF"/>
    <property type="match status" value="1"/>
</dbReference>
<evidence type="ECO:0000313" key="7">
    <source>
        <dbReference type="Proteomes" id="UP000224974"/>
    </source>
</evidence>
<dbReference type="PANTHER" id="PTHR30036">
    <property type="entry name" value="D-XYLOSE-BINDING PERIPLASMIC PROTEIN"/>
    <property type="match status" value="1"/>
</dbReference>